<dbReference type="HOGENOM" id="CLU_3358431_0_0_6"/>
<proteinExistence type="predicted"/>
<accession>E9CM95</accession>
<reference evidence="2" key="1">
    <citation type="journal article" date="2011" name="Genome Biol. Evol.">
        <title>Massive genomic decay in Serratia symbiotica, a recently evolved symbiont of aphids.</title>
        <authorList>
            <person name="Burke G.R."/>
            <person name="Moran N.A."/>
        </authorList>
    </citation>
    <scope>NUCLEOTIDE SEQUENCE [LARGE SCALE GENOMIC DNA]</scope>
    <source>
        <strain evidence="2">Tucson</strain>
    </source>
</reference>
<evidence type="ECO:0000313" key="2">
    <source>
        <dbReference type="Proteomes" id="UP000013568"/>
    </source>
</evidence>
<sequence length="36" mass="3850">MPEQSGAGSMGLANGLPFGFMAQVREQALLRLDNSR</sequence>
<dbReference type="Proteomes" id="UP000013568">
    <property type="component" value="Unassembled WGS sequence"/>
</dbReference>
<dbReference type="EMBL" id="GL636112">
    <property type="protein sequence ID" value="EFW12254.1"/>
    <property type="molecule type" value="Genomic_DNA"/>
</dbReference>
<dbReference type="AlphaFoldDB" id="E9CM95"/>
<organism evidence="1 2">
    <name type="scientific">Serratia symbiotica str. Tucson</name>
    <dbReference type="NCBI Taxonomy" id="914128"/>
    <lineage>
        <taxon>Bacteria</taxon>
        <taxon>Pseudomonadati</taxon>
        <taxon>Pseudomonadota</taxon>
        <taxon>Gammaproteobacteria</taxon>
        <taxon>Enterobacterales</taxon>
        <taxon>Yersiniaceae</taxon>
        <taxon>Serratia</taxon>
        <taxon>Serratia symbiotica</taxon>
    </lineage>
</organism>
<name>E9CM95_9GAMM</name>
<protein>
    <submittedName>
        <fullName evidence="1">Uncharacterized protein</fullName>
    </submittedName>
</protein>
<gene>
    <name evidence="1" type="ORF">SSYM_1418</name>
</gene>
<evidence type="ECO:0000313" key="1">
    <source>
        <dbReference type="EMBL" id="EFW12254.1"/>
    </source>
</evidence>
<keyword evidence="2" id="KW-1185">Reference proteome</keyword>